<feature type="transmembrane region" description="Helical" evidence="12">
    <location>
        <begin position="196"/>
        <end position="216"/>
    </location>
</feature>
<dbReference type="InterPro" id="IPR023051">
    <property type="entry name" value="Kup"/>
</dbReference>
<evidence type="ECO:0000256" key="1">
    <source>
        <dbReference type="ARBA" id="ARBA00004141"/>
    </source>
</evidence>
<keyword evidence="7 12" id="KW-0769">Symport</keyword>
<gene>
    <name evidence="15" type="primary">trkD</name>
    <name evidence="12" type="synonym">kup</name>
    <name evidence="15" type="ORF">B7Z70_02215</name>
</gene>
<comment type="caution">
    <text evidence="15">The sequence shown here is derived from an EMBL/GenBank/DDBJ whole genome shotgun (WGS) entry which is preliminary data.</text>
</comment>
<protein>
    <recommendedName>
        <fullName evidence="12">Probable potassium transport system protein Kup</fullName>
    </recommendedName>
</protein>
<evidence type="ECO:0000256" key="11">
    <source>
        <dbReference type="ARBA" id="ARBA00023136"/>
    </source>
</evidence>
<comment type="subcellular location">
    <subcellularLocation>
        <location evidence="12">Cell membrane</location>
        <topology evidence="12">Multi-pass membrane protein</topology>
    </subcellularLocation>
    <subcellularLocation>
        <location evidence="1">Membrane</location>
        <topology evidence="1">Multi-pass membrane protein</topology>
    </subcellularLocation>
</comment>
<feature type="transmembrane region" description="Helical" evidence="12">
    <location>
        <begin position="45"/>
        <end position="68"/>
    </location>
</feature>
<keyword evidence="3 12" id="KW-0813">Transport</keyword>
<evidence type="ECO:0000256" key="10">
    <source>
        <dbReference type="ARBA" id="ARBA00023065"/>
    </source>
</evidence>
<evidence type="ECO:0000256" key="2">
    <source>
        <dbReference type="ARBA" id="ARBA00007019"/>
    </source>
</evidence>
<dbReference type="InterPro" id="IPR003855">
    <property type="entry name" value="K+_transporter"/>
</dbReference>
<evidence type="ECO:0000313" key="15">
    <source>
        <dbReference type="EMBL" id="OYV82400.1"/>
    </source>
</evidence>
<evidence type="ECO:0000256" key="6">
    <source>
        <dbReference type="ARBA" id="ARBA00022692"/>
    </source>
</evidence>
<evidence type="ECO:0000313" key="16">
    <source>
        <dbReference type="Proteomes" id="UP000216779"/>
    </source>
</evidence>
<dbReference type="Pfam" id="PF22776">
    <property type="entry name" value="K_trans_C"/>
    <property type="match status" value="1"/>
</dbReference>
<comment type="similarity">
    <text evidence="2 12">Belongs to the HAK/KUP transporter (TC 2.A.72) family.</text>
</comment>
<keyword evidence="8 12" id="KW-0630">Potassium</keyword>
<feature type="transmembrane region" description="Helical" evidence="12">
    <location>
        <begin position="340"/>
        <end position="361"/>
    </location>
</feature>
<feature type="domain" description="K+ potassium transporter integral membrane" evidence="13">
    <location>
        <begin position="11"/>
        <end position="215"/>
    </location>
</feature>
<keyword evidence="10 12" id="KW-0406">Ion transport</keyword>
<keyword evidence="9 12" id="KW-1133">Transmembrane helix</keyword>
<dbReference type="Pfam" id="PF02705">
    <property type="entry name" value="K_trans"/>
    <property type="match status" value="2"/>
</dbReference>
<dbReference type="Proteomes" id="UP000216779">
    <property type="component" value="Unassembled WGS sequence"/>
</dbReference>
<feature type="domain" description="K+ potassium transporter C-terminal" evidence="14">
    <location>
        <begin position="450"/>
        <end position="598"/>
    </location>
</feature>
<accession>A0A257TCB1</accession>
<dbReference type="HAMAP" id="MF_01522">
    <property type="entry name" value="Kup"/>
    <property type="match status" value="1"/>
</dbReference>
<evidence type="ECO:0000256" key="5">
    <source>
        <dbReference type="ARBA" id="ARBA00022538"/>
    </source>
</evidence>
<dbReference type="EMBL" id="NCBC01000040">
    <property type="protein sequence ID" value="OYV82400.1"/>
    <property type="molecule type" value="Genomic_DNA"/>
</dbReference>
<dbReference type="GO" id="GO:0015079">
    <property type="term" value="F:potassium ion transmembrane transporter activity"/>
    <property type="evidence" value="ECO:0007669"/>
    <property type="project" value="UniProtKB-UniRule"/>
</dbReference>
<feature type="transmembrane region" description="Helical" evidence="12">
    <location>
        <begin position="261"/>
        <end position="281"/>
    </location>
</feature>
<evidence type="ECO:0000256" key="3">
    <source>
        <dbReference type="ARBA" id="ARBA00022448"/>
    </source>
</evidence>
<dbReference type="PROSITE" id="PS51257">
    <property type="entry name" value="PROKAR_LIPOPROTEIN"/>
    <property type="match status" value="1"/>
</dbReference>
<dbReference type="GO" id="GO:0015293">
    <property type="term" value="F:symporter activity"/>
    <property type="evidence" value="ECO:0007669"/>
    <property type="project" value="UniProtKB-UniRule"/>
</dbReference>
<evidence type="ECO:0000256" key="8">
    <source>
        <dbReference type="ARBA" id="ARBA00022958"/>
    </source>
</evidence>
<evidence type="ECO:0000259" key="14">
    <source>
        <dbReference type="Pfam" id="PF22776"/>
    </source>
</evidence>
<feature type="transmembrane region" description="Helical" evidence="12">
    <location>
        <begin position="399"/>
        <end position="418"/>
    </location>
</feature>
<keyword evidence="11 12" id="KW-0472">Membrane</keyword>
<evidence type="ECO:0000259" key="13">
    <source>
        <dbReference type="Pfam" id="PF02705"/>
    </source>
</evidence>
<keyword evidence="6 12" id="KW-0812">Transmembrane</keyword>
<dbReference type="InterPro" id="IPR053951">
    <property type="entry name" value="K_trans_N"/>
</dbReference>
<feature type="transmembrane region" description="Helical" evidence="12">
    <location>
        <begin position="138"/>
        <end position="157"/>
    </location>
</feature>
<feature type="transmembrane region" description="Helical" evidence="12">
    <location>
        <begin position="100"/>
        <end position="126"/>
    </location>
</feature>
<dbReference type="AlphaFoldDB" id="A0A257TCB1"/>
<name>A0A257TCB1_9PROT</name>
<organism evidence="15 16">
    <name type="scientific">Acidithiobacillus ferrivorans</name>
    <dbReference type="NCBI Taxonomy" id="160808"/>
    <lineage>
        <taxon>Bacteria</taxon>
        <taxon>Pseudomonadati</taxon>
        <taxon>Pseudomonadota</taxon>
        <taxon>Acidithiobacillia</taxon>
        <taxon>Acidithiobacillales</taxon>
        <taxon>Acidithiobacillaceae</taxon>
        <taxon>Acidithiobacillus</taxon>
    </lineage>
</organism>
<evidence type="ECO:0000256" key="12">
    <source>
        <dbReference type="HAMAP-Rule" id="MF_01522"/>
    </source>
</evidence>
<keyword evidence="4 12" id="KW-1003">Cell membrane</keyword>
<feature type="transmembrane region" description="Helical" evidence="12">
    <location>
        <begin position="169"/>
        <end position="190"/>
    </location>
</feature>
<evidence type="ECO:0000256" key="4">
    <source>
        <dbReference type="ARBA" id="ARBA00022475"/>
    </source>
</evidence>
<comment type="function">
    <text evidence="12">Transport of potassium into the cell. Likely operates as a K(+):H(+) symporter.</text>
</comment>
<comment type="catalytic activity">
    <reaction evidence="12">
        <text>K(+)(in) + H(+)(in) = K(+)(out) + H(+)(out)</text>
        <dbReference type="Rhea" id="RHEA:28490"/>
        <dbReference type="ChEBI" id="CHEBI:15378"/>
        <dbReference type="ChEBI" id="CHEBI:29103"/>
    </reaction>
</comment>
<proteinExistence type="inferred from homology"/>
<evidence type="ECO:0000256" key="9">
    <source>
        <dbReference type="ARBA" id="ARBA00022989"/>
    </source>
</evidence>
<sequence>MNDQKETLPLLAMATLGVVFGDIGTSPLYTLSACLSAMSLPPTAANLQGILSLIFWTLVLVVSVKYAWVIMRANNQGEGGVMALTALAAHATGHSGRLRWWILSIGLLGAALFYGDSIITPAISVLSAMEGMEVASPAWKPLVLPLALGVIIGLFLVQRRGTAAISHLFGPSMLVWFLLLFGSGLTWIIADPQILLALNPWYALHFFGIHGIGGFARPIRMAWYFLVLPALALNYLGQGALLEINPSAVQNPFFRLFPAWATLPMVVISGIATVIASQAVISGAYSATRQALLLGYVPRLTIIHTSASERGQIYLPGLNGVLMVAVIAAILWFGSSNALSFAYGTAVTGTMLLTTVLVFFVARHSWQWPLWKAGLFCGFFILLDGIFFGANLLKLVAGGWFPLMIGLVVFTTMSTWRWGREILARKLYPDAISVEAFLSGVTPIEPIRVPGTAVYLTVREHGVPHAMLHNLKHNRVLHERVIILTVKFEDEPRTLPTARLAVLDYGQGVYRFTARYGFMEQPDIPETLKSAESPNFRWNPSDTTYFASRQRVIPTADAGLALWREQLFAILLRFSTNATDFFRLPPNQVMELGDVVELSHRVSDAPKRG</sequence>
<feature type="transmembrane region" description="Helical" evidence="12">
    <location>
        <begin position="373"/>
        <end position="393"/>
    </location>
</feature>
<dbReference type="PANTHER" id="PTHR30540">
    <property type="entry name" value="OSMOTIC STRESS POTASSIUM TRANSPORTER"/>
    <property type="match status" value="1"/>
</dbReference>
<feature type="transmembrane region" description="Helical" evidence="12">
    <location>
        <begin position="223"/>
        <end position="241"/>
    </location>
</feature>
<dbReference type="PANTHER" id="PTHR30540:SF79">
    <property type="entry name" value="LOW AFFINITY POTASSIUM TRANSPORT SYSTEM PROTEIN KUP"/>
    <property type="match status" value="1"/>
</dbReference>
<evidence type="ECO:0000256" key="7">
    <source>
        <dbReference type="ARBA" id="ARBA00022847"/>
    </source>
</evidence>
<feature type="transmembrane region" description="Helical" evidence="12">
    <location>
        <begin position="313"/>
        <end position="334"/>
    </location>
</feature>
<feature type="domain" description="K+ potassium transporter integral membrane" evidence="13">
    <location>
        <begin position="216"/>
        <end position="438"/>
    </location>
</feature>
<keyword evidence="5 12" id="KW-0633">Potassium transport</keyword>
<dbReference type="GO" id="GO:0005886">
    <property type="term" value="C:plasma membrane"/>
    <property type="evidence" value="ECO:0007669"/>
    <property type="project" value="UniProtKB-SubCell"/>
</dbReference>
<dbReference type="InterPro" id="IPR053952">
    <property type="entry name" value="K_trans_C"/>
</dbReference>
<reference evidence="15 16" key="1">
    <citation type="submission" date="2017-03" db="EMBL/GenBank/DDBJ databases">
        <title>Lifting the veil on microbial sulfur biogeochemistry in mining wastewaters.</title>
        <authorList>
            <person name="Kantor R.S."/>
            <person name="Colenbrander Nelson T."/>
            <person name="Marshall S."/>
            <person name="Bennett D."/>
            <person name="Apte S."/>
            <person name="Camacho D."/>
            <person name="Thomas B.C."/>
            <person name="Warren L.A."/>
            <person name="Banfield J.F."/>
        </authorList>
    </citation>
    <scope>NUCLEOTIDE SEQUENCE [LARGE SCALE GENOMIC DNA]</scope>
    <source>
        <strain evidence="15">21-59-9</strain>
    </source>
</reference>